<dbReference type="EnsemblPlants" id="AET7Gv21143700.1">
    <property type="protein sequence ID" value="AET7Gv21143700.1"/>
    <property type="gene ID" value="AET7Gv21143700"/>
</dbReference>
<reference evidence="2" key="3">
    <citation type="journal article" date="2017" name="Nature">
        <title>Genome sequence of the progenitor of the wheat D genome Aegilops tauschii.</title>
        <authorList>
            <person name="Luo M.C."/>
            <person name="Gu Y.Q."/>
            <person name="Puiu D."/>
            <person name="Wang H."/>
            <person name="Twardziok S.O."/>
            <person name="Deal K.R."/>
            <person name="Huo N."/>
            <person name="Zhu T."/>
            <person name="Wang L."/>
            <person name="Wang Y."/>
            <person name="McGuire P.E."/>
            <person name="Liu S."/>
            <person name="Long H."/>
            <person name="Ramasamy R.K."/>
            <person name="Rodriguez J.C."/>
            <person name="Van S.L."/>
            <person name="Yuan L."/>
            <person name="Wang Z."/>
            <person name="Xia Z."/>
            <person name="Xiao L."/>
            <person name="Anderson O.D."/>
            <person name="Ouyang S."/>
            <person name="Liang Y."/>
            <person name="Zimin A.V."/>
            <person name="Pertea G."/>
            <person name="Qi P."/>
            <person name="Bennetzen J.L."/>
            <person name="Dai X."/>
            <person name="Dawson M.W."/>
            <person name="Muller H.G."/>
            <person name="Kugler K."/>
            <person name="Rivarola-Duarte L."/>
            <person name="Spannagl M."/>
            <person name="Mayer K.F.X."/>
            <person name="Lu F.H."/>
            <person name="Bevan M.W."/>
            <person name="Leroy P."/>
            <person name="Li P."/>
            <person name="You F.M."/>
            <person name="Sun Q."/>
            <person name="Liu Z."/>
            <person name="Lyons E."/>
            <person name="Wicker T."/>
            <person name="Salzberg S.L."/>
            <person name="Devos K.M."/>
            <person name="Dvorak J."/>
        </authorList>
    </citation>
    <scope>NUCLEOTIDE SEQUENCE [LARGE SCALE GENOMIC DNA]</scope>
    <source>
        <strain evidence="2">cv. AL8/78</strain>
    </source>
</reference>
<organism evidence="2 3">
    <name type="scientific">Aegilops tauschii subsp. strangulata</name>
    <name type="common">Goatgrass</name>
    <dbReference type="NCBI Taxonomy" id="200361"/>
    <lineage>
        <taxon>Eukaryota</taxon>
        <taxon>Viridiplantae</taxon>
        <taxon>Streptophyta</taxon>
        <taxon>Embryophyta</taxon>
        <taxon>Tracheophyta</taxon>
        <taxon>Spermatophyta</taxon>
        <taxon>Magnoliopsida</taxon>
        <taxon>Liliopsida</taxon>
        <taxon>Poales</taxon>
        <taxon>Poaceae</taxon>
        <taxon>BOP clade</taxon>
        <taxon>Pooideae</taxon>
        <taxon>Triticodae</taxon>
        <taxon>Triticeae</taxon>
        <taxon>Triticinae</taxon>
        <taxon>Aegilops</taxon>
    </lineage>
</organism>
<proteinExistence type="predicted"/>
<sequence length="230" mass="25899">MAGEVSKKEVGTVLMQAMMAAKNLRSQPDRLLHLQRCLQRLQAGPAAPDEDKLGGLASDLFKVYYIGMEAGARMLSTCLELAVQNGGRYSMNPAFARMPDEQLHDALLAHRLPARGPGPRRGRALRRQAARGVPHPALHRAPRRLPPPAPRRKARRHLLAGRQAQDSHRPGQGARLPGPRVHHPEPRRQARRPRRRRALPLPRPEGARQPRRVHRQDRLHLRGRAISINR</sequence>
<evidence type="ECO:0000313" key="3">
    <source>
        <dbReference type="Proteomes" id="UP000015105"/>
    </source>
</evidence>
<reference evidence="3" key="2">
    <citation type="journal article" date="2017" name="Nat. Plants">
        <title>The Aegilops tauschii genome reveals multiple impacts of transposons.</title>
        <authorList>
            <person name="Zhao G."/>
            <person name="Zou C."/>
            <person name="Li K."/>
            <person name="Wang K."/>
            <person name="Li T."/>
            <person name="Gao L."/>
            <person name="Zhang X."/>
            <person name="Wang H."/>
            <person name="Yang Z."/>
            <person name="Liu X."/>
            <person name="Jiang W."/>
            <person name="Mao L."/>
            <person name="Kong X."/>
            <person name="Jiao Y."/>
            <person name="Jia J."/>
        </authorList>
    </citation>
    <scope>NUCLEOTIDE SEQUENCE [LARGE SCALE GENOMIC DNA]</scope>
    <source>
        <strain evidence="3">cv. AL8/78</strain>
    </source>
</reference>
<feature type="region of interest" description="Disordered" evidence="1">
    <location>
        <begin position="111"/>
        <end position="230"/>
    </location>
</feature>
<feature type="compositionally biased region" description="Basic residues" evidence="1">
    <location>
        <begin position="209"/>
        <end position="223"/>
    </location>
</feature>
<feature type="compositionally biased region" description="Basic residues" evidence="1">
    <location>
        <begin position="118"/>
        <end position="129"/>
    </location>
</feature>
<reference evidence="3" key="1">
    <citation type="journal article" date="2014" name="Science">
        <title>Ancient hybridizations among the ancestral genomes of bread wheat.</title>
        <authorList>
            <consortium name="International Wheat Genome Sequencing Consortium,"/>
            <person name="Marcussen T."/>
            <person name="Sandve S.R."/>
            <person name="Heier L."/>
            <person name="Spannagl M."/>
            <person name="Pfeifer M."/>
            <person name="Jakobsen K.S."/>
            <person name="Wulff B.B."/>
            <person name="Steuernagel B."/>
            <person name="Mayer K.F."/>
            <person name="Olsen O.A."/>
        </authorList>
    </citation>
    <scope>NUCLEOTIDE SEQUENCE [LARGE SCALE GENOMIC DNA]</scope>
    <source>
        <strain evidence="3">cv. AL8/78</strain>
    </source>
</reference>
<evidence type="ECO:0000313" key="2">
    <source>
        <dbReference type="EnsemblPlants" id="AET7Gv21143700.1"/>
    </source>
</evidence>
<dbReference type="Gramene" id="AET7Gv21143700.1">
    <property type="protein sequence ID" value="AET7Gv21143700.1"/>
    <property type="gene ID" value="AET7Gv21143700"/>
</dbReference>
<reference evidence="2" key="5">
    <citation type="journal article" date="2021" name="G3 (Bethesda)">
        <title>Aegilops tauschii genome assembly Aet v5.0 features greater sequence contiguity and improved annotation.</title>
        <authorList>
            <person name="Wang L."/>
            <person name="Zhu T."/>
            <person name="Rodriguez J.C."/>
            <person name="Deal K.R."/>
            <person name="Dubcovsky J."/>
            <person name="McGuire P.E."/>
            <person name="Lux T."/>
            <person name="Spannagl M."/>
            <person name="Mayer K.F.X."/>
            <person name="Baldrich P."/>
            <person name="Meyers B.C."/>
            <person name="Huo N."/>
            <person name="Gu Y.Q."/>
            <person name="Zhou H."/>
            <person name="Devos K.M."/>
            <person name="Bennetzen J.L."/>
            <person name="Unver T."/>
            <person name="Budak H."/>
            <person name="Gulick P.J."/>
            <person name="Galiba G."/>
            <person name="Kalapos B."/>
            <person name="Nelson D.R."/>
            <person name="Li P."/>
            <person name="You F.M."/>
            <person name="Luo M.C."/>
            <person name="Dvorak J."/>
        </authorList>
    </citation>
    <scope>NUCLEOTIDE SEQUENCE [LARGE SCALE GENOMIC DNA]</scope>
    <source>
        <strain evidence="2">cv. AL8/78</strain>
    </source>
</reference>
<name>A0A453SY38_AEGTS</name>
<accession>A0A453SY38</accession>
<feature type="compositionally biased region" description="Basic residues" evidence="1">
    <location>
        <begin position="150"/>
        <end position="159"/>
    </location>
</feature>
<evidence type="ECO:0000256" key="1">
    <source>
        <dbReference type="SAM" id="MobiDB-lite"/>
    </source>
</evidence>
<dbReference type="Proteomes" id="UP000015105">
    <property type="component" value="Chromosome 7D"/>
</dbReference>
<keyword evidence="3" id="KW-1185">Reference proteome</keyword>
<reference evidence="2" key="4">
    <citation type="submission" date="2019-03" db="UniProtKB">
        <authorList>
            <consortium name="EnsemblPlants"/>
        </authorList>
    </citation>
    <scope>IDENTIFICATION</scope>
</reference>
<protein>
    <submittedName>
        <fullName evidence="2">Uncharacterized protein</fullName>
    </submittedName>
</protein>
<dbReference type="AlphaFoldDB" id="A0A453SY38"/>
<feature type="compositionally biased region" description="Basic residues" evidence="1">
    <location>
        <begin position="189"/>
        <end position="198"/>
    </location>
</feature>